<dbReference type="Proteomes" id="UP001165060">
    <property type="component" value="Unassembled WGS sequence"/>
</dbReference>
<feature type="region of interest" description="Disordered" evidence="1">
    <location>
        <begin position="54"/>
        <end position="87"/>
    </location>
</feature>
<feature type="compositionally biased region" description="Basic residues" evidence="1">
    <location>
        <begin position="54"/>
        <end position="66"/>
    </location>
</feature>
<evidence type="ECO:0000313" key="2">
    <source>
        <dbReference type="EMBL" id="GMI28611.1"/>
    </source>
</evidence>
<evidence type="ECO:0000256" key="1">
    <source>
        <dbReference type="SAM" id="MobiDB-lite"/>
    </source>
</evidence>
<organism evidence="2 3">
    <name type="scientific">Tetraparma gracilis</name>
    <dbReference type="NCBI Taxonomy" id="2962635"/>
    <lineage>
        <taxon>Eukaryota</taxon>
        <taxon>Sar</taxon>
        <taxon>Stramenopiles</taxon>
        <taxon>Ochrophyta</taxon>
        <taxon>Bolidophyceae</taxon>
        <taxon>Parmales</taxon>
        <taxon>Triparmaceae</taxon>
        <taxon>Tetraparma</taxon>
    </lineage>
</organism>
<reference evidence="2 3" key="1">
    <citation type="journal article" date="2023" name="Commun. Biol.">
        <title>Genome analysis of Parmales, the sister group of diatoms, reveals the evolutionary specialization of diatoms from phago-mixotrophs to photoautotrophs.</title>
        <authorList>
            <person name="Ban H."/>
            <person name="Sato S."/>
            <person name="Yoshikawa S."/>
            <person name="Yamada K."/>
            <person name="Nakamura Y."/>
            <person name="Ichinomiya M."/>
            <person name="Sato N."/>
            <person name="Blanc-Mathieu R."/>
            <person name="Endo H."/>
            <person name="Kuwata A."/>
            <person name="Ogata H."/>
        </authorList>
    </citation>
    <scope>NUCLEOTIDE SEQUENCE [LARGE SCALE GENOMIC DNA]</scope>
</reference>
<protein>
    <submittedName>
        <fullName evidence="2">Uncharacterized protein</fullName>
    </submittedName>
</protein>
<keyword evidence="3" id="KW-1185">Reference proteome</keyword>
<accession>A0ABQ6MMJ5</accession>
<comment type="caution">
    <text evidence="2">The sequence shown here is derived from an EMBL/GenBank/DDBJ whole genome shotgun (WGS) entry which is preliminary data.</text>
</comment>
<feature type="region of interest" description="Disordered" evidence="1">
    <location>
        <begin position="1"/>
        <end position="41"/>
    </location>
</feature>
<evidence type="ECO:0000313" key="3">
    <source>
        <dbReference type="Proteomes" id="UP001165060"/>
    </source>
</evidence>
<proteinExistence type="predicted"/>
<dbReference type="EMBL" id="BRYB01002985">
    <property type="protein sequence ID" value="GMI28611.1"/>
    <property type="molecule type" value="Genomic_DNA"/>
</dbReference>
<sequence>MSVLEYEQIGPSSVSSVQSGKSNQSSGSMEVVERKDENGDLMVDKDGNVIRWRVKRRHGHRRRRRPSQAQVKGESEDGEEYEDNRMGDAEDRVIDIQHLLSTGVDIDTEDHQYVTQFKTVKRTKTFRQKYLSCLKKKKKVVGY</sequence>
<feature type="compositionally biased region" description="Low complexity" evidence="1">
    <location>
        <begin position="12"/>
        <end position="28"/>
    </location>
</feature>
<name>A0ABQ6MMJ5_9STRA</name>
<feature type="compositionally biased region" description="Basic and acidic residues" evidence="1">
    <location>
        <begin position="31"/>
        <end position="41"/>
    </location>
</feature>
<gene>
    <name evidence="2" type="ORF">TeGR_g4186</name>
</gene>